<organism evidence="1 2">
    <name type="scientific">Actinomadura spongiicola</name>
    <dbReference type="NCBI Taxonomy" id="2303421"/>
    <lineage>
        <taxon>Bacteria</taxon>
        <taxon>Bacillati</taxon>
        <taxon>Actinomycetota</taxon>
        <taxon>Actinomycetes</taxon>
        <taxon>Streptosporangiales</taxon>
        <taxon>Thermomonosporaceae</taxon>
        <taxon>Actinomadura</taxon>
    </lineage>
</organism>
<gene>
    <name evidence="1" type="ORF">D0T12_31350</name>
</gene>
<comment type="caution">
    <text evidence="1">The sequence shown here is derived from an EMBL/GenBank/DDBJ whole genome shotgun (WGS) entry which is preliminary data.</text>
</comment>
<dbReference type="EMBL" id="QVNQ01000013">
    <property type="protein sequence ID" value="RFS81448.1"/>
    <property type="molecule type" value="Genomic_DNA"/>
</dbReference>
<keyword evidence="2" id="KW-1185">Reference proteome</keyword>
<dbReference type="Proteomes" id="UP000262882">
    <property type="component" value="Unassembled WGS sequence"/>
</dbReference>
<name>A0A372G7S5_9ACTN</name>
<evidence type="ECO:0008006" key="3">
    <source>
        <dbReference type="Google" id="ProtNLM"/>
    </source>
</evidence>
<proteinExistence type="predicted"/>
<accession>A0A372G7S5</accession>
<sequence>MVGEQLRGSRMPIRYAIVQEAAAAVMQAALTALAAIEAEPVFVPEKGPGWRRSGQETLVVVRRRRWRPPLPLSTGGWWDRLEPMAAFRDALAAHPDLGGRVDTLVGFEFSRTNRSLTEMLYRHLLEPLVTRAGGYVWDRAVFQECYADIEAGLLEPAVRLVQVVPLLGFDLAGDRTIDLGAGLGIRLMSDAELSAVVEAGLPDQASGNTQYREVSRFYQCALVRLSTHAVCTGGATAAVTPPARLDKCAKRLLIALRLVCGGSVTLGRHLQMQHPDDFDAAPGCTIDRSWSQAPDLGRPTILWSTDDLALIQDIMQRLEHPGVTGDRSLQMAIRRVMAAGDLAEPEDRLVDLVIAGEALFIHGADRRRTKTDRSPKRDQIAADAVDLLASDPVLGAAPDAIEALAKGSYRRRNHEVHADPGPVPQIPLLDGSPAARLNVALVDLEKMMRRACLLRIQQATSTP</sequence>
<reference evidence="1 2" key="1">
    <citation type="submission" date="2018-08" db="EMBL/GenBank/DDBJ databases">
        <title>Actinomadura spongicola sp. nov., isolated from marine sponge Leucetta chagosensis.</title>
        <authorList>
            <person name="Li L."/>
            <person name="Lin H.W."/>
        </authorList>
    </citation>
    <scope>NUCLEOTIDE SEQUENCE [LARGE SCALE GENOMIC DNA]</scope>
    <source>
        <strain evidence="1 2">LHW52907</strain>
    </source>
</reference>
<dbReference type="AlphaFoldDB" id="A0A372G7S5"/>
<evidence type="ECO:0000313" key="1">
    <source>
        <dbReference type="EMBL" id="RFS81448.1"/>
    </source>
</evidence>
<protein>
    <recommendedName>
        <fullName evidence="3">Apea-like HEPN domain-containing protein</fullName>
    </recommendedName>
</protein>
<evidence type="ECO:0000313" key="2">
    <source>
        <dbReference type="Proteomes" id="UP000262882"/>
    </source>
</evidence>